<protein>
    <recommendedName>
        <fullName evidence="1">YegS/DAGK C-terminal domain-containing protein</fullName>
    </recommendedName>
</protein>
<dbReference type="Gene3D" id="2.60.200.40">
    <property type="match status" value="1"/>
</dbReference>
<reference evidence="2 3" key="1">
    <citation type="journal article" date="2015" name="Genome Biol. Evol.">
        <title>Comparative Genomics of a Bacterivorous Green Alga Reveals Evolutionary Causalities and Consequences of Phago-Mixotrophic Mode of Nutrition.</title>
        <authorList>
            <person name="Burns J.A."/>
            <person name="Paasch A."/>
            <person name="Narechania A."/>
            <person name="Kim E."/>
        </authorList>
    </citation>
    <scope>NUCLEOTIDE SEQUENCE [LARGE SCALE GENOMIC DNA]</scope>
    <source>
        <strain evidence="2 3">PLY_AMNH</strain>
    </source>
</reference>
<sequence>GWRAFEGEFVMVWAMNTKWYAPLEGVPVASTQPLADTIGVQTRASGGPGPLITAWPLCFLRGIQQLVARHTPDWGATDIKPTPMAELSDGCLDLVVVRDVSKLVVVNNFLKMEDGSHMANWKPDEQKGLEYYKVRAFRLEPKEDEETGSYLVADGECIGKGLNTRGGSNGPQAFQYAPVDCVVHPSKIRMFCSHKCAVEFGFSNAADESVFHYELRLSMPQNYTAGGVHAMTKQCTADAEKDPTLAGMDWVALIGSSKNTVPSFFQGYNMSTPFVFSGKRKMLLGEFLSSSPIVLPSFTLDMSGIRAAVDKPAYLTGFDDKGTSLPSGDSGDGAYSTCVQWTALQLESSPPYYCGGTAFWPKLNSDFCFPCVPGGIPHRHICLGIPRSQVAQI</sequence>
<organism evidence="2 3">
    <name type="scientific">Cymbomonas tetramitiformis</name>
    <dbReference type="NCBI Taxonomy" id="36881"/>
    <lineage>
        <taxon>Eukaryota</taxon>
        <taxon>Viridiplantae</taxon>
        <taxon>Chlorophyta</taxon>
        <taxon>Pyramimonadophyceae</taxon>
        <taxon>Pyramimonadales</taxon>
        <taxon>Pyramimonadaceae</taxon>
        <taxon>Cymbomonas</taxon>
    </lineage>
</organism>
<dbReference type="PANTHER" id="PTHR12358:SF31">
    <property type="entry name" value="ACYLGLYCEROL KINASE, MITOCHONDRIAL"/>
    <property type="match status" value="1"/>
</dbReference>
<dbReference type="Proteomes" id="UP001190700">
    <property type="component" value="Unassembled WGS sequence"/>
</dbReference>
<dbReference type="InterPro" id="IPR050187">
    <property type="entry name" value="Lipid_Phosphate_FormReg"/>
</dbReference>
<proteinExistence type="predicted"/>
<dbReference type="PANTHER" id="PTHR12358">
    <property type="entry name" value="SPHINGOSINE KINASE"/>
    <property type="match status" value="1"/>
</dbReference>
<dbReference type="GO" id="GO:0016020">
    <property type="term" value="C:membrane"/>
    <property type="evidence" value="ECO:0007669"/>
    <property type="project" value="TreeGrafter"/>
</dbReference>
<dbReference type="InterPro" id="IPR045540">
    <property type="entry name" value="YegS/DAGK_C"/>
</dbReference>
<dbReference type="GO" id="GO:0001727">
    <property type="term" value="F:lipid kinase activity"/>
    <property type="evidence" value="ECO:0007669"/>
    <property type="project" value="UniProtKB-ARBA"/>
</dbReference>
<accession>A0AAE0L1I4</accession>
<comment type="caution">
    <text evidence="2">The sequence shown here is derived from an EMBL/GenBank/DDBJ whole genome shotgun (WGS) entry which is preliminary data.</text>
</comment>
<dbReference type="AlphaFoldDB" id="A0AAE0L1I4"/>
<feature type="domain" description="YegS/DAGK C-terminal" evidence="1">
    <location>
        <begin position="82"/>
        <end position="160"/>
    </location>
</feature>
<dbReference type="InterPro" id="IPR016064">
    <property type="entry name" value="NAD/diacylglycerol_kinase_sf"/>
</dbReference>
<feature type="non-terminal residue" evidence="2">
    <location>
        <position position="1"/>
    </location>
</feature>
<name>A0AAE0L1I4_9CHLO</name>
<dbReference type="Pfam" id="PF19279">
    <property type="entry name" value="YegS_C"/>
    <property type="match status" value="1"/>
</dbReference>
<dbReference type="GO" id="GO:0046512">
    <property type="term" value="P:sphingosine biosynthetic process"/>
    <property type="evidence" value="ECO:0007669"/>
    <property type="project" value="TreeGrafter"/>
</dbReference>
<evidence type="ECO:0000313" key="2">
    <source>
        <dbReference type="EMBL" id="KAK3268280.1"/>
    </source>
</evidence>
<keyword evidence="3" id="KW-1185">Reference proteome</keyword>
<evidence type="ECO:0000259" key="1">
    <source>
        <dbReference type="Pfam" id="PF19279"/>
    </source>
</evidence>
<dbReference type="EMBL" id="LGRX02011920">
    <property type="protein sequence ID" value="KAK3268280.1"/>
    <property type="molecule type" value="Genomic_DNA"/>
</dbReference>
<evidence type="ECO:0000313" key="3">
    <source>
        <dbReference type="Proteomes" id="UP001190700"/>
    </source>
</evidence>
<dbReference type="GO" id="GO:0005737">
    <property type="term" value="C:cytoplasm"/>
    <property type="evidence" value="ECO:0007669"/>
    <property type="project" value="TreeGrafter"/>
</dbReference>
<dbReference type="GO" id="GO:0016773">
    <property type="term" value="F:phosphotransferase activity, alcohol group as acceptor"/>
    <property type="evidence" value="ECO:0007669"/>
    <property type="project" value="UniProtKB-ARBA"/>
</dbReference>
<dbReference type="SUPFAM" id="SSF111331">
    <property type="entry name" value="NAD kinase/diacylglycerol kinase-like"/>
    <property type="match status" value="1"/>
</dbReference>
<gene>
    <name evidence="2" type="ORF">CYMTET_23207</name>
</gene>